<dbReference type="OrthoDB" id="9794226at2"/>
<dbReference type="PANTHER" id="PTHR13847">
    <property type="entry name" value="SARCOSINE DEHYDROGENASE-RELATED"/>
    <property type="match status" value="1"/>
</dbReference>
<keyword evidence="4" id="KW-1185">Reference proteome</keyword>
<proteinExistence type="predicted"/>
<dbReference type="Proteomes" id="UP000002318">
    <property type="component" value="Chromosome"/>
</dbReference>
<reference evidence="3 4" key="1">
    <citation type="journal article" date="2010" name="Stand. Genomic Sci.">
        <title>Complete genome sequence of Spirochaeta smaragdinae type strain (SEBR 4228).</title>
        <authorList>
            <person name="Mavromatis K."/>
            <person name="Yasawong M."/>
            <person name="Chertkov O."/>
            <person name="Lapidus A."/>
            <person name="Lucas S."/>
            <person name="Nolan M."/>
            <person name="Del Rio T.G."/>
            <person name="Tice H."/>
            <person name="Cheng J.F."/>
            <person name="Pitluck S."/>
            <person name="Liolios K."/>
            <person name="Ivanova N."/>
            <person name="Tapia R."/>
            <person name="Han C."/>
            <person name="Bruce D."/>
            <person name="Goodwin L."/>
            <person name="Pati A."/>
            <person name="Chen A."/>
            <person name="Palaniappan K."/>
            <person name="Land M."/>
            <person name="Hauser L."/>
            <person name="Chang Y.J."/>
            <person name="Jeffries C.D."/>
            <person name="Detter J.C."/>
            <person name="Rohde M."/>
            <person name="Brambilla E."/>
            <person name="Spring S."/>
            <person name="Goker M."/>
            <person name="Sikorski J."/>
            <person name="Woyke T."/>
            <person name="Bristow J."/>
            <person name="Eisen J.A."/>
            <person name="Markowitz V."/>
            <person name="Hugenholtz P."/>
            <person name="Klenk H.P."/>
            <person name="Kyrpides N.C."/>
        </authorList>
    </citation>
    <scope>NUCLEOTIDE SEQUENCE [LARGE SCALE GENOMIC DNA]</scope>
    <source>
        <strain evidence="4">DSM 11293 / JCM 15392 / SEBR 4228</strain>
    </source>
</reference>
<accession>E1R260</accession>
<evidence type="ECO:0000259" key="2">
    <source>
        <dbReference type="Pfam" id="PF01266"/>
    </source>
</evidence>
<dbReference type="GO" id="GO:0005737">
    <property type="term" value="C:cytoplasm"/>
    <property type="evidence" value="ECO:0007669"/>
    <property type="project" value="TreeGrafter"/>
</dbReference>
<dbReference type="eggNOG" id="COG0665">
    <property type="taxonomic scope" value="Bacteria"/>
</dbReference>
<protein>
    <submittedName>
        <fullName evidence="3">FAD dependent oxidoreductase</fullName>
    </submittedName>
</protein>
<dbReference type="Gene3D" id="3.30.9.10">
    <property type="entry name" value="D-Amino Acid Oxidase, subunit A, domain 2"/>
    <property type="match status" value="1"/>
</dbReference>
<dbReference type="GO" id="GO:0016491">
    <property type="term" value="F:oxidoreductase activity"/>
    <property type="evidence" value="ECO:0007669"/>
    <property type="project" value="UniProtKB-KW"/>
</dbReference>
<dbReference type="Pfam" id="PF01266">
    <property type="entry name" value="DAO"/>
    <property type="match status" value="1"/>
</dbReference>
<name>E1R260_SEDSS</name>
<evidence type="ECO:0000256" key="1">
    <source>
        <dbReference type="ARBA" id="ARBA00023002"/>
    </source>
</evidence>
<gene>
    <name evidence="3" type="ordered locus">Spirs_2842</name>
</gene>
<dbReference type="EMBL" id="CP002116">
    <property type="protein sequence ID" value="ADK81945.1"/>
    <property type="molecule type" value="Genomic_DNA"/>
</dbReference>
<keyword evidence="1" id="KW-0560">Oxidoreductase</keyword>
<organism evidence="3 4">
    <name type="scientific">Sediminispirochaeta smaragdinae (strain DSM 11293 / JCM 15392 / SEBR 4228)</name>
    <name type="common">Spirochaeta smaragdinae</name>
    <dbReference type="NCBI Taxonomy" id="573413"/>
    <lineage>
        <taxon>Bacteria</taxon>
        <taxon>Pseudomonadati</taxon>
        <taxon>Spirochaetota</taxon>
        <taxon>Spirochaetia</taxon>
        <taxon>Spirochaetales</taxon>
        <taxon>Spirochaetaceae</taxon>
        <taxon>Sediminispirochaeta</taxon>
    </lineage>
</organism>
<evidence type="ECO:0000313" key="3">
    <source>
        <dbReference type="EMBL" id="ADK81945.1"/>
    </source>
</evidence>
<dbReference type="KEGG" id="ssm:Spirs_2842"/>
<dbReference type="HOGENOM" id="CLU_007884_9_0_12"/>
<dbReference type="AlphaFoldDB" id="E1R260"/>
<feature type="domain" description="FAD dependent oxidoreductase" evidence="2">
    <location>
        <begin position="7"/>
        <end position="357"/>
    </location>
</feature>
<dbReference type="RefSeq" id="WP_013255404.1">
    <property type="nucleotide sequence ID" value="NC_014364.1"/>
</dbReference>
<evidence type="ECO:0000313" key="4">
    <source>
        <dbReference type="Proteomes" id="UP000002318"/>
    </source>
</evidence>
<dbReference type="InterPro" id="IPR036188">
    <property type="entry name" value="FAD/NAD-bd_sf"/>
</dbReference>
<dbReference type="SUPFAM" id="SSF51905">
    <property type="entry name" value="FAD/NAD(P)-binding domain"/>
    <property type="match status" value="1"/>
</dbReference>
<sequence>MKRHAEVVVVGAGVVGLSVAYHLAVRGRRVLLLDACAPGYGASGGNLGQISVMDREPAIQLAWTNETLSLYRRLEEEEGLDFEANYSGGLLLFCSAEQKEQGLALMERQRRRGVPIELVEGSALKGIEPHLDTGRLLGALYSSREGSIMPLKVVSGLTEASRRHGVEICAPCRVTGFRVDSGRVKSVVTKKEEIETDCVVLAAGAWSREVAAFLGMELPVYYHKGTAFVTRPIPPLVRTVVVSGGFLTNRPLTNRIVGLGVAQHPNGSLIIGQATEPGRDYERDLSVEGVYETVRNFLRYFPDLGSLEIIRSWAANTTFTPDGLPVFGFSPEFGNLFVASGLKGAFSTAPAAGNMAATMICRGGGSALSPAEWNDILQEWKLDPCDLDSIRPNRRLVPHG</sequence>
<dbReference type="Gene3D" id="3.50.50.60">
    <property type="entry name" value="FAD/NAD(P)-binding domain"/>
    <property type="match status" value="1"/>
</dbReference>
<dbReference type="InterPro" id="IPR006076">
    <property type="entry name" value="FAD-dep_OxRdtase"/>
</dbReference>
<dbReference type="PANTHER" id="PTHR13847:SF287">
    <property type="entry name" value="FAD-DEPENDENT OXIDOREDUCTASE DOMAIN-CONTAINING PROTEIN 1"/>
    <property type="match status" value="1"/>
</dbReference>
<dbReference type="SUPFAM" id="SSF54373">
    <property type="entry name" value="FAD-linked reductases, C-terminal domain"/>
    <property type="match status" value="1"/>
</dbReference>
<dbReference type="STRING" id="573413.Spirs_2842"/>